<dbReference type="NCBIfam" id="TIGR01221">
    <property type="entry name" value="rmlC"/>
    <property type="match status" value="1"/>
</dbReference>
<organism evidence="8 9">
    <name type="scientific">Ramlibacter algicola</name>
    <dbReference type="NCBI Taxonomy" id="2795217"/>
    <lineage>
        <taxon>Bacteria</taxon>
        <taxon>Pseudomonadati</taxon>
        <taxon>Pseudomonadota</taxon>
        <taxon>Betaproteobacteria</taxon>
        <taxon>Burkholderiales</taxon>
        <taxon>Comamonadaceae</taxon>
        <taxon>Ramlibacter</taxon>
    </lineage>
</organism>
<evidence type="ECO:0000313" key="9">
    <source>
        <dbReference type="Proteomes" id="UP000617041"/>
    </source>
</evidence>
<gene>
    <name evidence="8" type="primary">rfbC</name>
    <name evidence="8" type="ORF">I8E28_05135</name>
</gene>
<proteinExistence type="inferred from homology"/>
<dbReference type="Gene3D" id="2.60.120.10">
    <property type="entry name" value="Jelly Rolls"/>
    <property type="match status" value="1"/>
</dbReference>
<dbReference type="PANTHER" id="PTHR21047:SF2">
    <property type="entry name" value="THYMIDINE DIPHOSPHO-4-KETO-RHAMNOSE 3,5-EPIMERASE"/>
    <property type="match status" value="1"/>
</dbReference>
<evidence type="ECO:0000256" key="2">
    <source>
        <dbReference type="ARBA" id="ARBA00001997"/>
    </source>
</evidence>
<feature type="site" description="Participates in a stacking interaction with the thymidine ring of dTDP-4-oxo-6-deoxyglucose" evidence="6">
    <location>
        <position position="137"/>
    </location>
</feature>
<evidence type="ECO:0000256" key="7">
    <source>
        <dbReference type="RuleBase" id="RU364069"/>
    </source>
</evidence>
<feature type="active site" description="Proton donor" evidence="5">
    <location>
        <position position="131"/>
    </location>
</feature>
<dbReference type="InterPro" id="IPR000888">
    <property type="entry name" value="RmlC-like"/>
</dbReference>
<dbReference type="Proteomes" id="UP000617041">
    <property type="component" value="Unassembled WGS sequence"/>
</dbReference>
<dbReference type="GO" id="GO:0019305">
    <property type="term" value="P:dTDP-rhamnose biosynthetic process"/>
    <property type="evidence" value="ECO:0007669"/>
    <property type="project" value="UniProtKB-UniRule"/>
</dbReference>
<dbReference type="AlphaFoldDB" id="A0A934PZG4"/>
<reference evidence="8" key="1">
    <citation type="submission" date="2020-12" db="EMBL/GenBank/DDBJ databases">
        <title>Ramlibacter sp. nov., isolated from a freshwater alga, Cryptomonas.</title>
        <authorList>
            <person name="Kim H.M."/>
            <person name="Jeon C.O."/>
        </authorList>
    </citation>
    <scope>NUCLEOTIDE SEQUENCE</scope>
    <source>
        <strain evidence="8">CrO1</strain>
    </source>
</reference>
<keyword evidence="7 8" id="KW-0413">Isomerase</keyword>
<dbReference type="CDD" id="cd00438">
    <property type="entry name" value="cupin_RmlC"/>
    <property type="match status" value="1"/>
</dbReference>
<comment type="subunit">
    <text evidence="7">Homodimer.</text>
</comment>
<dbReference type="EC" id="5.1.3.13" evidence="3 7"/>
<evidence type="ECO:0000256" key="3">
    <source>
        <dbReference type="ARBA" id="ARBA00012098"/>
    </source>
</evidence>
<dbReference type="SUPFAM" id="SSF51182">
    <property type="entry name" value="RmlC-like cupins"/>
    <property type="match status" value="1"/>
</dbReference>
<dbReference type="InterPro" id="IPR014710">
    <property type="entry name" value="RmlC-like_jellyroll"/>
</dbReference>
<comment type="catalytic activity">
    <reaction evidence="1 7">
        <text>dTDP-4-dehydro-6-deoxy-alpha-D-glucose = dTDP-4-dehydro-beta-L-rhamnose</text>
        <dbReference type="Rhea" id="RHEA:16969"/>
        <dbReference type="ChEBI" id="CHEBI:57649"/>
        <dbReference type="ChEBI" id="CHEBI:62830"/>
        <dbReference type="EC" id="5.1.3.13"/>
    </reaction>
</comment>
<comment type="function">
    <text evidence="2 7">Catalyzes the epimerization of the C3' and C5'positions of dTDP-6-deoxy-D-xylo-4-hexulose, forming dTDP-6-deoxy-L-lyxo-4-hexulose.</text>
</comment>
<comment type="caution">
    <text evidence="8">The sequence shown here is derived from an EMBL/GenBank/DDBJ whole genome shotgun (WGS) entry which is preliminary data.</text>
</comment>
<evidence type="ECO:0000256" key="5">
    <source>
        <dbReference type="PIRSR" id="PIRSR600888-1"/>
    </source>
</evidence>
<keyword evidence="9" id="KW-1185">Reference proteome</keyword>
<dbReference type="PANTHER" id="PTHR21047">
    <property type="entry name" value="DTDP-6-DEOXY-D-GLUCOSE-3,5 EPIMERASE"/>
    <property type="match status" value="1"/>
</dbReference>
<evidence type="ECO:0000256" key="4">
    <source>
        <dbReference type="ARBA" id="ARBA00019595"/>
    </source>
</evidence>
<dbReference type="GO" id="GO:0000271">
    <property type="term" value="P:polysaccharide biosynthetic process"/>
    <property type="evidence" value="ECO:0007669"/>
    <property type="project" value="TreeGrafter"/>
</dbReference>
<evidence type="ECO:0000313" key="8">
    <source>
        <dbReference type="EMBL" id="MBK0391966.1"/>
    </source>
</evidence>
<evidence type="ECO:0000256" key="6">
    <source>
        <dbReference type="PIRSR" id="PIRSR600888-3"/>
    </source>
</evidence>
<dbReference type="EMBL" id="JAEDAO010000001">
    <property type="protein sequence ID" value="MBK0391966.1"/>
    <property type="molecule type" value="Genomic_DNA"/>
</dbReference>
<name>A0A934PZG4_9BURK</name>
<protein>
    <recommendedName>
        <fullName evidence="4 7">dTDP-4-dehydrorhamnose 3,5-epimerase</fullName>
        <ecNumber evidence="3 7">5.1.3.13</ecNumber>
    </recommendedName>
    <alternativeName>
        <fullName evidence="7">Thymidine diphospho-4-keto-rhamnose 3,5-epimerase</fullName>
    </alternativeName>
</protein>
<comment type="pathway">
    <text evidence="7">Carbohydrate biosynthesis; dTDP-L-rhamnose biosynthesis.</text>
</comment>
<accession>A0A934PZG4</accession>
<dbReference type="RefSeq" id="WP_200786933.1">
    <property type="nucleotide sequence ID" value="NZ_JAEDAO010000001.1"/>
</dbReference>
<dbReference type="InterPro" id="IPR011051">
    <property type="entry name" value="RmlC_Cupin_sf"/>
</dbReference>
<dbReference type="GO" id="GO:0005829">
    <property type="term" value="C:cytosol"/>
    <property type="evidence" value="ECO:0007669"/>
    <property type="project" value="TreeGrafter"/>
</dbReference>
<comment type="similarity">
    <text evidence="7">Belongs to the dTDP-4-dehydrorhamnose 3,5-epimerase family.</text>
</comment>
<dbReference type="GO" id="GO:0008830">
    <property type="term" value="F:dTDP-4-dehydrorhamnose 3,5-epimerase activity"/>
    <property type="evidence" value="ECO:0007669"/>
    <property type="project" value="UniProtKB-UniRule"/>
</dbReference>
<dbReference type="Pfam" id="PF00908">
    <property type="entry name" value="dTDP_sugar_isom"/>
    <property type="match status" value="1"/>
</dbReference>
<evidence type="ECO:0000256" key="1">
    <source>
        <dbReference type="ARBA" id="ARBA00001298"/>
    </source>
</evidence>
<sequence length="185" mass="20675">MKVTPSAIPDVLLLEPTVFGDPRGFFVESFNARAFREATGVDVTFVQDNHSRSARGVLRGLHYQLHHPQGKLVRVAHGRVVDVAVDLRRSSPTFGRWVAHELSGDNFTQMWIPPGFAHGFVVLSETADVLYKATDYYAPQDEHCLAWDDPAIGVDWRLPDTGSQQPLLSQKDRAGLPLARAMHYE</sequence>
<feature type="active site" description="Proton acceptor" evidence="5">
    <location>
        <position position="62"/>
    </location>
</feature>